<feature type="compositionally biased region" description="Acidic residues" evidence="5">
    <location>
        <begin position="303"/>
        <end position="315"/>
    </location>
</feature>
<dbReference type="PANTHER" id="PTHR13026:SF0">
    <property type="entry name" value="RIBOSOMAL RNA PROCESSING 1B"/>
    <property type="match status" value="1"/>
</dbReference>
<dbReference type="GeneTree" id="ENSGT00390000011821"/>
<evidence type="ECO:0000256" key="1">
    <source>
        <dbReference type="ARBA" id="ARBA00004123"/>
    </source>
</evidence>
<evidence type="ECO:0000313" key="6">
    <source>
        <dbReference type="Ensembl" id="ENSPKIP00000017563.1"/>
    </source>
</evidence>
<feature type="compositionally biased region" description="Basic and acidic residues" evidence="5">
    <location>
        <begin position="496"/>
        <end position="516"/>
    </location>
</feature>
<sequence>MRRLRLVYRRDSHYHMLAIGKMAPMVQEPEIQFAQRLASNEKPIRTKAIKKLRKYLSVRSQKPNGGFTVEELLKIWKGLFYCLWMQDKPLLQEDLSAQISNLIHSLHNVDVQFLFLESFLKTMNREWNGIDGLRMDKFYMLVRFVFRQAFELLKRRVWDTGLVQKFVELLFDHVLRSTSDCPSGVQFHVLDIYMTELARVGAKELTAQQNLTFIDPFLRTAAKSKNHMLVQAICGTMFQEIVDHAPFAIEDLLNEIQGRGGTGEDDSGQASGDEEDEEGCEIDAVPQSSKKAKVKHVNGVPASEEDELSDFEEGDSLLPENDIGPVLQFDYKALAERLLKLSGRSNTPTFNRKKLYRAVKTFQDLGEGVFPQDEYPEEVSTDEDDDEMFGSRRRLKKRKMSWINEEDVDEGSKAKKRKGKKKEMEIPVKQKKGSVEGEATGDEGKTDSMAKKKKKRRKKNKGVEAGEPSVDGSEQNNGSAQGIPEAEQGLQVVREGQSEHCVSEKRTDPAVPERGEQGGATVTNQKGKRQKINPGVKMSDALSQHDVTAEERQVVKKKQRKRRNSSLAEEPKSPLGLEPPTALMGGEQDSRPSPVTQSRGAEEAGPETAKGTATSQGGKEKRKKKKRMKETSLICERRQVADGGVCADRQPAAESPAPKAKAAAAKVTVWTEEQSGQTNGHVEGVGTKAPTAASDAGPGRTKKALKKKADGAKLDFVKFQSGAVPVPLFCRKSKGGRATFTKQVRRTPLSEFKKVTFGLKNNKTAEFRKTDRSLLVSPDGSSRVAFDPKQKPRFGVLKSPMTAQASKNSSSATQRRPCAADFF</sequence>
<evidence type="ECO:0000256" key="4">
    <source>
        <dbReference type="ARBA" id="ARBA00023242"/>
    </source>
</evidence>
<feature type="region of interest" description="Disordered" evidence="5">
    <location>
        <begin position="258"/>
        <end position="315"/>
    </location>
</feature>
<feature type="compositionally biased region" description="Basic residues" evidence="5">
    <location>
        <begin position="555"/>
        <end position="564"/>
    </location>
</feature>
<feature type="compositionally biased region" description="Polar residues" evidence="5">
    <location>
        <begin position="671"/>
        <end position="680"/>
    </location>
</feature>
<accession>A0A3B3RGT9</accession>
<organism evidence="6 7">
    <name type="scientific">Paramormyrops kingsleyae</name>
    <dbReference type="NCBI Taxonomy" id="1676925"/>
    <lineage>
        <taxon>Eukaryota</taxon>
        <taxon>Metazoa</taxon>
        <taxon>Chordata</taxon>
        <taxon>Craniata</taxon>
        <taxon>Vertebrata</taxon>
        <taxon>Euteleostomi</taxon>
        <taxon>Actinopterygii</taxon>
        <taxon>Neopterygii</taxon>
        <taxon>Teleostei</taxon>
        <taxon>Osteoglossocephala</taxon>
        <taxon>Osteoglossomorpha</taxon>
        <taxon>Osteoglossiformes</taxon>
        <taxon>Mormyridae</taxon>
        <taxon>Paramormyrops</taxon>
    </lineage>
</organism>
<proteinExistence type="inferred from homology"/>
<keyword evidence="3" id="KW-0698">rRNA processing</keyword>
<keyword evidence="4" id="KW-0539">Nucleus</keyword>
<dbReference type="STRING" id="1676925.ENSPKIP00000017563"/>
<dbReference type="Ensembl" id="ENSPKIT00000042074.1">
    <property type="protein sequence ID" value="ENSPKIP00000017563.1"/>
    <property type="gene ID" value="ENSPKIG00000003422.1"/>
</dbReference>
<dbReference type="OrthoDB" id="2019504at2759"/>
<feature type="region of interest" description="Disordered" evidence="5">
    <location>
        <begin position="367"/>
        <end position="635"/>
    </location>
</feature>
<feature type="compositionally biased region" description="Acidic residues" evidence="5">
    <location>
        <begin position="374"/>
        <end position="388"/>
    </location>
</feature>
<evidence type="ECO:0000256" key="3">
    <source>
        <dbReference type="ARBA" id="ARBA00022552"/>
    </source>
</evidence>
<protein>
    <submittedName>
        <fullName evidence="6">Ribosomal RNA processing 1B</fullName>
    </submittedName>
</protein>
<evidence type="ECO:0000256" key="5">
    <source>
        <dbReference type="SAM" id="MobiDB-lite"/>
    </source>
</evidence>
<feature type="compositionally biased region" description="Basic residues" evidence="5">
    <location>
        <begin position="451"/>
        <end position="460"/>
    </location>
</feature>
<feature type="region of interest" description="Disordered" evidence="5">
    <location>
        <begin position="799"/>
        <end position="823"/>
    </location>
</feature>
<feature type="compositionally biased region" description="Acidic residues" evidence="5">
    <location>
        <begin position="263"/>
        <end position="281"/>
    </location>
</feature>
<evidence type="ECO:0000313" key="7">
    <source>
        <dbReference type="Proteomes" id="UP000261540"/>
    </source>
</evidence>
<name>A0A3B3RGT9_9TELE</name>
<comment type="subcellular location">
    <subcellularLocation>
        <location evidence="1">Nucleus</location>
    </subcellularLocation>
</comment>
<dbReference type="GO" id="GO:0030688">
    <property type="term" value="C:preribosome, small subunit precursor"/>
    <property type="evidence" value="ECO:0007669"/>
    <property type="project" value="InterPro"/>
</dbReference>
<comment type="similarity">
    <text evidence="2">Belongs to the RRP1 family.</text>
</comment>
<reference evidence="6" key="2">
    <citation type="submission" date="2025-09" db="UniProtKB">
        <authorList>
            <consortium name="Ensembl"/>
        </authorList>
    </citation>
    <scope>IDENTIFICATION</scope>
</reference>
<dbReference type="GO" id="GO:0006364">
    <property type="term" value="P:rRNA processing"/>
    <property type="evidence" value="ECO:0007669"/>
    <property type="project" value="UniProtKB-KW"/>
</dbReference>
<feature type="region of interest" description="Disordered" evidence="5">
    <location>
        <begin position="648"/>
        <end position="706"/>
    </location>
</feature>
<dbReference type="PANTHER" id="PTHR13026">
    <property type="entry name" value="NNP-1 PROTEIN NOVEL NUCLEAR PROTEIN 1 NOP52"/>
    <property type="match status" value="1"/>
</dbReference>
<dbReference type="InterPro" id="IPR010301">
    <property type="entry name" value="RRP1"/>
</dbReference>
<keyword evidence="7" id="KW-1185">Reference proteome</keyword>
<reference evidence="6" key="1">
    <citation type="submission" date="2025-08" db="UniProtKB">
        <authorList>
            <consortium name="Ensembl"/>
        </authorList>
    </citation>
    <scope>IDENTIFICATION</scope>
</reference>
<feature type="compositionally biased region" description="Low complexity" evidence="5">
    <location>
        <begin position="652"/>
        <end position="666"/>
    </location>
</feature>
<evidence type="ECO:0000256" key="2">
    <source>
        <dbReference type="ARBA" id="ARBA00006374"/>
    </source>
</evidence>
<dbReference type="GO" id="GO:0005634">
    <property type="term" value="C:nucleus"/>
    <property type="evidence" value="ECO:0007669"/>
    <property type="project" value="UniProtKB-SubCell"/>
</dbReference>
<feature type="compositionally biased region" description="Polar residues" evidence="5">
    <location>
        <begin position="801"/>
        <end position="814"/>
    </location>
</feature>
<dbReference type="Proteomes" id="UP000261540">
    <property type="component" value="Unplaced"/>
</dbReference>
<feature type="compositionally biased region" description="Basic residues" evidence="5">
    <location>
        <begin position="391"/>
        <end position="400"/>
    </location>
</feature>
<dbReference type="AlphaFoldDB" id="A0A3B3RGT9"/>
<dbReference type="Pfam" id="PF05997">
    <property type="entry name" value="Nop52"/>
    <property type="match status" value="1"/>
</dbReference>
<dbReference type="KEGG" id="pki:111834057"/>